<comment type="caution">
    <text evidence="2">The sequence shown here is derived from an EMBL/GenBank/DDBJ whole genome shotgun (WGS) entry which is preliminary data.</text>
</comment>
<proteinExistence type="predicted"/>
<dbReference type="EMBL" id="JXTB01000001">
    <property type="protein sequence ID" value="PON80486.1"/>
    <property type="molecule type" value="Genomic_DNA"/>
</dbReference>
<organism evidence="2 3">
    <name type="scientific">Parasponia andersonii</name>
    <name type="common">Sponia andersonii</name>
    <dbReference type="NCBI Taxonomy" id="3476"/>
    <lineage>
        <taxon>Eukaryota</taxon>
        <taxon>Viridiplantae</taxon>
        <taxon>Streptophyta</taxon>
        <taxon>Embryophyta</taxon>
        <taxon>Tracheophyta</taxon>
        <taxon>Spermatophyta</taxon>
        <taxon>Magnoliopsida</taxon>
        <taxon>eudicotyledons</taxon>
        <taxon>Gunneridae</taxon>
        <taxon>Pentapetalae</taxon>
        <taxon>rosids</taxon>
        <taxon>fabids</taxon>
        <taxon>Rosales</taxon>
        <taxon>Cannabaceae</taxon>
        <taxon>Parasponia</taxon>
    </lineage>
</organism>
<protein>
    <submittedName>
        <fullName evidence="2">Uncharacterized protein</fullName>
    </submittedName>
</protein>
<evidence type="ECO:0000256" key="1">
    <source>
        <dbReference type="SAM" id="MobiDB-lite"/>
    </source>
</evidence>
<reference evidence="3" key="1">
    <citation type="submission" date="2016-06" db="EMBL/GenBank/DDBJ databases">
        <title>Parallel loss of symbiosis genes in relatives of nitrogen-fixing non-legume Parasponia.</title>
        <authorList>
            <person name="Van Velzen R."/>
            <person name="Holmer R."/>
            <person name="Bu F."/>
            <person name="Rutten L."/>
            <person name="Van Zeijl A."/>
            <person name="Liu W."/>
            <person name="Santuari L."/>
            <person name="Cao Q."/>
            <person name="Sharma T."/>
            <person name="Shen D."/>
            <person name="Roswanjaya Y."/>
            <person name="Wardhani T."/>
            <person name="Kalhor M.S."/>
            <person name="Jansen J."/>
            <person name="Van den Hoogen J."/>
            <person name="Gungor B."/>
            <person name="Hartog M."/>
            <person name="Hontelez J."/>
            <person name="Verver J."/>
            <person name="Yang W.-C."/>
            <person name="Schijlen E."/>
            <person name="Repin R."/>
            <person name="Schilthuizen M."/>
            <person name="Schranz E."/>
            <person name="Heidstra R."/>
            <person name="Miyata K."/>
            <person name="Fedorova E."/>
            <person name="Kohlen W."/>
            <person name="Bisseling T."/>
            <person name="Smit S."/>
            <person name="Geurts R."/>
        </authorList>
    </citation>
    <scope>NUCLEOTIDE SEQUENCE [LARGE SCALE GENOMIC DNA]</scope>
    <source>
        <strain evidence="3">cv. WU1-14</strain>
    </source>
</reference>
<feature type="region of interest" description="Disordered" evidence="1">
    <location>
        <begin position="32"/>
        <end position="62"/>
    </location>
</feature>
<name>A0A2P5E4M0_PARAD</name>
<feature type="compositionally biased region" description="Polar residues" evidence="1">
    <location>
        <begin position="34"/>
        <end position="50"/>
    </location>
</feature>
<gene>
    <name evidence="2" type="ORF">PanWU01x14_000420</name>
</gene>
<dbReference type="AlphaFoldDB" id="A0A2P5E4M0"/>
<feature type="non-terminal residue" evidence="2">
    <location>
        <position position="1"/>
    </location>
</feature>
<evidence type="ECO:0000313" key="2">
    <source>
        <dbReference type="EMBL" id="PON80486.1"/>
    </source>
</evidence>
<keyword evidence="3" id="KW-1185">Reference proteome</keyword>
<sequence length="62" mass="7281">IVDRALDAEQVEKDVLDEEKIRRERLAREMQRSFRPSFQGNRGGHTQVQCPQDMKRRGALTQ</sequence>
<dbReference type="Proteomes" id="UP000237105">
    <property type="component" value="Unassembled WGS sequence"/>
</dbReference>
<evidence type="ECO:0000313" key="3">
    <source>
        <dbReference type="Proteomes" id="UP000237105"/>
    </source>
</evidence>
<accession>A0A2P5E4M0</accession>